<comment type="subunit">
    <text evidence="13">Homotetramer.</text>
</comment>
<dbReference type="NCBIfam" id="TIGR00036">
    <property type="entry name" value="dapB"/>
    <property type="match status" value="1"/>
</dbReference>
<evidence type="ECO:0000256" key="1">
    <source>
        <dbReference type="ARBA" id="ARBA00006642"/>
    </source>
</evidence>
<keyword evidence="8 13" id="KW-0457">Lysine biosynthesis</keyword>
<feature type="active site" description="Proton donor" evidence="13">
    <location>
        <position position="157"/>
    </location>
</feature>
<dbReference type="PANTHER" id="PTHR20836">
    <property type="entry name" value="DIHYDRODIPICOLINATE REDUCTASE"/>
    <property type="match status" value="1"/>
</dbReference>
<dbReference type="RefSeq" id="WP_007390917.1">
    <property type="nucleotide sequence ID" value="NZ_AFIJ01000020.1"/>
</dbReference>
<feature type="active site" description="Proton donor/acceptor" evidence="13">
    <location>
        <position position="153"/>
    </location>
</feature>
<accession>A0ABN0D2I3</accession>
<comment type="subcellular location">
    <subcellularLocation>
        <location evidence="13">Cytoplasm</location>
    </subcellularLocation>
</comment>
<dbReference type="PROSITE" id="PS01298">
    <property type="entry name" value="DAPB"/>
    <property type="match status" value="1"/>
</dbReference>
<dbReference type="SUPFAM" id="SSF51735">
    <property type="entry name" value="NAD(P)-binding Rossmann-fold domains"/>
    <property type="match status" value="1"/>
</dbReference>
<evidence type="ECO:0000256" key="12">
    <source>
        <dbReference type="ARBA" id="ARBA00049396"/>
    </source>
</evidence>
<feature type="binding site" evidence="13">
    <location>
        <begin position="123"/>
        <end position="126"/>
    </location>
    <ligand>
        <name>NAD(+)</name>
        <dbReference type="ChEBI" id="CHEBI:57540"/>
    </ligand>
</feature>
<protein>
    <recommendedName>
        <fullName evidence="10 13">4-hydroxy-tetrahydrodipicolinate reductase</fullName>
        <shortName evidence="13">HTPA reductase</shortName>
        <ecNumber evidence="10 13">1.17.1.8</ecNumber>
    </recommendedName>
</protein>
<evidence type="ECO:0000256" key="9">
    <source>
        <dbReference type="ARBA" id="ARBA00037922"/>
    </source>
</evidence>
<feature type="domain" description="Dihydrodipicolinate reductase N-terminal" evidence="14">
    <location>
        <begin position="2"/>
        <end position="126"/>
    </location>
</feature>
<dbReference type="InterPro" id="IPR000846">
    <property type="entry name" value="DapB_N"/>
</dbReference>
<dbReference type="Pfam" id="PF05173">
    <property type="entry name" value="DapB_C"/>
    <property type="match status" value="1"/>
</dbReference>
<dbReference type="InterPro" id="IPR023940">
    <property type="entry name" value="DHDPR_bac"/>
</dbReference>
<keyword evidence="3 13" id="KW-0028">Amino-acid biosynthesis</keyword>
<evidence type="ECO:0000256" key="6">
    <source>
        <dbReference type="ARBA" id="ARBA00023002"/>
    </source>
</evidence>
<dbReference type="Gene3D" id="3.30.360.10">
    <property type="entry name" value="Dihydrodipicolinate Reductase, domain 2"/>
    <property type="match status" value="1"/>
</dbReference>
<feature type="domain" description="Dihydrodipicolinate reductase C-terminal" evidence="15">
    <location>
        <begin position="129"/>
        <end position="264"/>
    </location>
</feature>
<evidence type="ECO:0000256" key="13">
    <source>
        <dbReference type="HAMAP-Rule" id="MF_00102"/>
    </source>
</evidence>
<comment type="pathway">
    <text evidence="9 13">Amino-acid biosynthesis; L-lysine biosynthesis via DAP pathway; (S)-tetrahydrodipicolinate from L-aspartate: step 4/4.</text>
</comment>
<keyword evidence="7 13" id="KW-0520">NAD</keyword>
<proteinExistence type="inferred from homology"/>
<evidence type="ECO:0000256" key="4">
    <source>
        <dbReference type="ARBA" id="ARBA00022857"/>
    </source>
</evidence>
<evidence type="ECO:0000313" key="17">
    <source>
        <dbReference type="Proteomes" id="UP000004018"/>
    </source>
</evidence>
<dbReference type="GO" id="GO:0008839">
    <property type="term" value="F:4-hydroxy-tetrahydrodipicolinate reductase"/>
    <property type="evidence" value="ECO:0007669"/>
    <property type="project" value="UniProtKB-EC"/>
</dbReference>
<dbReference type="EMBL" id="AFIJ01000020">
    <property type="protein sequence ID" value="EGL40886.1"/>
    <property type="molecule type" value="Genomic_DNA"/>
</dbReference>
<comment type="caution">
    <text evidence="13">Lacks conserved residue(s) required for the propagation of feature annotation.</text>
</comment>
<comment type="function">
    <text evidence="13">Catalyzes the conversion of 4-hydroxy-tetrahydrodipicolinate (HTPA) to tetrahydrodipicolinate.</text>
</comment>
<evidence type="ECO:0000256" key="8">
    <source>
        <dbReference type="ARBA" id="ARBA00023154"/>
    </source>
</evidence>
<comment type="caution">
    <text evidence="13">Was originally thought to be a dihydrodipicolinate reductase (DHDPR), catalyzing the conversion of dihydrodipicolinate to tetrahydrodipicolinate. However, it was shown in E.coli that the substrate of the enzymatic reaction is not dihydrodipicolinate (DHDP) but in fact (2S,4S)-4-hydroxy-2,3,4,5-tetrahydrodipicolinic acid (HTPA), the product released by the DapA-catalyzed reaction.</text>
</comment>
<organism evidence="16 17">
    <name type="scientific">Megasphaera lornae</name>
    <dbReference type="NCBI Taxonomy" id="1000568"/>
    <lineage>
        <taxon>Bacteria</taxon>
        <taxon>Bacillati</taxon>
        <taxon>Bacillota</taxon>
        <taxon>Negativicutes</taxon>
        <taxon>Veillonellales</taxon>
        <taxon>Veillonellaceae</taxon>
        <taxon>Megasphaera</taxon>
    </lineage>
</organism>
<comment type="catalytic activity">
    <reaction evidence="11 13">
        <text>(S)-2,3,4,5-tetrahydrodipicolinate + NADP(+) + H2O = (2S,4S)-4-hydroxy-2,3,4,5-tetrahydrodipicolinate + NADPH + H(+)</text>
        <dbReference type="Rhea" id="RHEA:35331"/>
        <dbReference type="ChEBI" id="CHEBI:15377"/>
        <dbReference type="ChEBI" id="CHEBI:15378"/>
        <dbReference type="ChEBI" id="CHEBI:16845"/>
        <dbReference type="ChEBI" id="CHEBI:57783"/>
        <dbReference type="ChEBI" id="CHEBI:58349"/>
        <dbReference type="ChEBI" id="CHEBI:67139"/>
        <dbReference type="EC" id="1.17.1.8"/>
    </reaction>
</comment>
<name>A0ABN0D2I3_9FIRM</name>
<dbReference type="PANTHER" id="PTHR20836:SF0">
    <property type="entry name" value="4-HYDROXY-TETRAHYDRODIPICOLINATE REDUCTASE 1, CHLOROPLASTIC-RELATED"/>
    <property type="match status" value="1"/>
</dbReference>
<keyword evidence="2 13" id="KW-0963">Cytoplasm</keyword>
<comment type="catalytic activity">
    <reaction evidence="12 13">
        <text>(S)-2,3,4,5-tetrahydrodipicolinate + NAD(+) + H2O = (2S,4S)-4-hydroxy-2,3,4,5-tetrahydrodipicolinate + NADH + H(+)</text>
        <dbReference type="Rhea" id="RHEA:35323"/>
        <dbReference type="ChEBI" id="CHEBI:15377"/>
        <dbReference type="ChEBI" id="CHEBI:15378"/>
        <dbReference type="ChEBI" id="CHEBI:16845"/>
        <dbReference type="ChEBI" id="CHEBI:57540"/>
        <dbReference type="ChEBI" id="CHEBI:57945"/>
        <dbReference type="ChEBI" id="CHEBI:67139"/>
        <dbReference type="EC" id="1.17.1.8"/>
    </reaction>
</comment>
<reference evidence="16 17" key="1">
    <citation type="submission" date="2011-04" db="EMBL/GenBank/DDBJ databases">
        <authorList>
            <person name="Harkins D.M."/>
            <person name="Madupu R."/>
            <person name="Durkin A.S."/>
            <person name="Torralba M."/>
            <person name="Methe B."/>
            <person name="Sutton G.G."/>
            <person name="Nelson K.E."/>
        </authorList>
    </citation>
    <scope>NUCLEOTIDE SEQUENCE [LARGE SCALE GENOMIC DNA]</scope>
    <source>
        <strain evidence="16 17">UPII 199-6</strain>
    </source>
</reference>
<dbReference type="CDD" id="cd02274">
    <property type="entry name" value="DHDPR_N"/>
    <property type="match status" value="1"/>
</dbReference>
<dbReference type="SUPFAM" id="SSF55347">
    <property type="entry name" value="Glyceraldehyde-3-phosphate dehydrogenase-like, C-terminal domain"/>
    <property type="match status" value="1"/>
</dbReference>
<dbReference type="Proteomes" id="UP000004018">
    <property type="component" value="Unassembled WGS sequence"/>
</dbReference>
<evidence type="ECO:0000256" key="10">
    <source>
        <dbReference type="ARBA" id="ARBA00038983"/>
    </source>
</evidence>
<evidence type="ECO:0000256" key="11">
    <source>
        <dbReference type="ARBA" id="ARBA00049080"/>
    </source>
</evidence>
<dbReference type="InterPro" id="IPR022663">
    <property type="entry name" value="DapB_C"/>
</dbReference>
<feature type="binding site" evidence="13">
    <location>
        <begin position="163"/>
        <end position="164"/>
    </location>
    <ligand>
        <name>(S)-2,3,4,5-tetrahydrodipicolinate</name>
        <dbReference type="ChEBI" id="CHEBI:16845"/>
    </ligand>
</feature>
<dbReference type="Gene3D" id="3.40.50.720">
    <property type="entry name" value="NAD(P)-binding Rossmann-like Domain"/>
    <property type="match status" value="1"/>
</dbReference>
<keyword evidence="4 13" id="KW-0521">NADP</keyword>
<dbReference type="InterPro" id="IPR036291">
    <property type="entry name" value="NAD(P)-bd_dom_sf"/>
</dbReference>
<evidence type="ECO:0000256" key="2">
    <source>
        <dbReference type="ARBA" id="ARBA00022490"/>
    </source>
</evidence>
<feature type="binding site" evidence="13">
    <location>
        <begin position="8"/>
        <end position="13"/>
    </location>
    <ligand>
        <name>NAD(+)</name>
        <dbReference type="ChEBI" id="CHEBI:57540"/>
    </ligand>
</feature>
<dbReference type="PIRSF" id="PIRSF000161">
    <property type="entry name" value="DHPR"/>
    <property type="match status" value="1"/>
</dbReference>
<keyword evidence="5 13" id="KW-0220">Diaminopimelate biosynthesis</keyword>
<comment type="similarity">
    <text evidence="1 13">Belongs to the DapB family.</text>
</comment>
<evidence type="ECO:0000256" key="5">
    <source>
        <dbReference type="ARBA" id="ARBA00022915"/>
    </source>
</evidence>
<feature type="binding site" evidence="13">
    <location>
        <position position="154"/>
    </location>
    <ligand>
        <name>(S)-2,3,4,5-tetrahydrodipicolinate</name>
        <dbReference type="ChEBI" id="CHEBI:16845"/>
    </ligand>
</feature>
<evidence type="ECO:0000313" key="16">
    <source>
        <dbReference type="EMBL" id="EGL40886.1"/>
    </source>
</evidence>
<dbReference type="Pfam" id="PF01113">
    <property type="entry name" value="DapB_N"/>
    <property type="match status" value="1"/>
</dbReference>
<evidence type="ECO:0000256" key="7">
    <source>
        <dbReference type="ARBA" id="ARBA00023027"/>
    </source>
</evidence>
<dbReference type="EC" id="1.17.1.8" evidence="10 13"/>
<dbReference type="HAMAP" id="MF_00102">
    <property type="entry name" value="DapB"/>
    <property type="match status" value="1"/>
</dbReference>
<evidence type="ECO:0000259" key="15">
    <source>
        <dbReference type="Pfam" id="PF05173"/>
    </source>
</evidence>
<dbReference type="InterPro" id="IPR022664">
    <property type="entry name" value="DapB_N_CS"/>
</dbReference>
<gene>
    <name evidence="13 16" type="primary">dapB</name>
    <name evidence="16" type="ORF">HMPREF1039_1047</name>
</gene>
<sequence length="265" mass="27584">MIRVVVNGADGRMGSEVVKAVTADAELALVGGVSLTHVGEDIGVAAGMQALGISMGNNLAAVLDTCHPEVAVDFTTPDAIYENAEICLTKGVHMVVGTTGLTAVQRERLGKLAAANGVGLFIAPNFSIGAVLMMRFAAEAAPYLPNVEIIELHHNNKLDAPSGTAILTAERVAAARKQAGAAAAPAHTQESLRGARGATVEDIPVHSVRLPGYVAHQQVLFGGQGELLTLRHDSLDRKSFMPGVLLAIKKVSGHTGLTFGLERYL</sequence>
<keyword evidence="6 13" id="KW-0560">Oxidoreductase</keyword>
<evidence type="ECO:0000259" key="14">
    <source>
        <dbReference type="Pfam" id="PF01113"/>
    </source>
</evidence>
<comment type="caution">
    <text evidence="16">The sequence shown here is derived from an EMBL/GenBank/DDBJ whole genome shotgun (WGS) entry which is preliminary data.</text>
</comment>
<evidence type="ECO:0000256" key="3">
    <source>
        <dbReference type="ARBA" id="ARBA00022605"/>
    </source>
</evidence>
<keyword evidence="17" id="KW-1185">Reference proteome</keyword>
<feature type="binding site" evidence="13">
    <location>
        <begin position="97"/>
        <end position="99"/>
    </location>
    <ligand>
        <name>NAD(+)</name>
        <dbReference type="ChEBI" id="CHEBI:57540"/>
    </ligand>
</feature>